<dbReference type="EMBL" id="JAZDRO010000008">
    <property type="protein sequence ID" value="MEE2567681.1"/>
    <property type="molecule type" value="Genomic_DNA"/>
</dbReference>
<dbReference type="Gene3D" id="3.10.20.310">
    <property type="entry name" value="membrane protein fhac"/>
    <property type="match status" value="1"/>
</dbReference>
<keyword evidence="3" id="KW-0472">Membrane</keyword>
<feature type="domain" description="Bacterial surface antigen (D15)" evidence="5">
    <location>
        <begin position="289"/>
        <end position="584"/>
    </location>
</feature>
<feature type="signal peptide" evidence="4">
    <location>
        <begin position="1"/>
        <end position="23"/>
    </location>
</feature>
<protein>
    <submittedName>
        <fullName evidence="6">Autotransporter assembly complex family protein</fullName>
    </submittedName>
</protein>
<proteinExistence type="predicted"/>
<evidence type="ECO:0000259" key="5">
    <source>
        <dbReference type="Pfam" id="PF01103"/>
    </source>
</evidence>
<evidence type="ECO:0000256" key="1">
    <source>
        <dbReference type="ARBA" id="ARBA00004370"/>
    </source>
</evidence>
<dbReference type="Gene3D" id="2.40.160.50">
    <property type="entry name" value="membrane protein fhac: a member of the omp85/tpsb transporter family"/>
    <property type="match status" value="1"/>
</dbReference>
<gene>
    <name evidence="6" type="ORF">V0U35_13435</name>
</gene>
<keyword evidence="2" id="KW-1134">Transmembrane beta strand</keyword>
<dbReference type="Pfam" id="PF01103">
    <property type="entry name" value="Omp85"/>
    <property type="match status" value="1"/>
</dbReference>
<dbReference type="InterPro" id="IPR000184">
    <property type="entry name" value="Bac_surfAg_D15"/>
</dbReference>
<evidence type="ECO:0000256" key="3">
    <source>
        <dbReference type="ARBA" id="ARBA00023136"/>
    </source>
</evidence>
<comment type="caution">
    <text evidence="6">The sequence shown here is derived from an EMBL/GenBank/DDBJ whole genome shotgun (WGS) entry which is preliminary data.</text>
</comment>
<name>A0ABU7M1L2_9PROT</name>
<organism evidence="6 7">
    <name type="scientific">Hyphobacterium marinum</name>
    <dbReference type="NCBI Taxonomy" id="3116574"/>
    <lineage>
        <taxon>Bacteria</taxon>
        <taxon>Pseudomonadati</taxon>
        <taxon>Pseudomonadota</taxon>
        <taxon>Alphaproteobacteria</taxon>
        <taxon>Maricaulales</taxon>
        <taxon>Maricaulaceae</taxon>
        <taxon>Hyphobacterium</taxon>
    </lineage>
</organism>
<sequence>MNRFSTLLCGGAAAVVLAATAQAEPYARIRGVEDAELLESLYAVIGDQTSVPAGPREAHDRAVEAADRVTRALRSQGYYAARAETVQNDNPLRPTIRVRPGPLYNFSQLSIDFTAAPRPDAREAAEAAFTLSSGDPVRAEAVILAETGLVEALQERGYPDARALDREIIVDHAVRSATGAFQFDPGTFARFGELRVPDDSPVRASLVQRLAPFAPGEPVTRSELGEFSSRLRGLEGIASAEVTLGDGSGGENRAVDVQIEAGPRHVLELGGGYSTSDGAGVEGELTRHNLYRGAETLTLSARLAEIDSYAGARLDIPHWRRYGQTLTAGIRAEAERTDAYDRDALEASVSVTREITPQLAVTLGLRAESARIDEAAATVLATTSGALNIASASLGAVWDTRNDALDPSDGYRIEGVIEPAVLLDDGVSTFYKGVVQASGYHSFSDRWVLAARAAVGTILNADAGEIPADRRFYAGGGGSARGFDYQALSPVGPTGAPFGGVSLLELSTELRWRYSPRLGFAAFVDAASAGGNPDVDFGALRAGIGAGVRYYTGFGPIRLDVATPVDRRSGETPVQIYISIGQSF</sequence>
<comment type="subcellular location">
    <subcellularLocation>
        <location evidence="1">Membrane</location>
    </subcellularLocation>
</comment>
<dbReference type="PANTHER" id="PTHR12815">
    <property type="entry name" value="SORTING AND ASSEMBLY MACHINERY SAMM50 PROTEIN FAMILY MEMBER"/>
    <property type="match status" value="1"/>
</dbReference>
<keyword evidence="4" id="KW-0732">Signal</keyword>
<dbReference type="PANTHER" id="PTHR12815:SF42">
    <property type="entry name" value="BACTERIAL SURFACE ANTIGEN (D15) DOMAIN-CONTAINING PROTEIN"/>
    <property type="match status" value="1"/>
</dbReference>
<evidence type="ECO:0000256" key="4">
    <source>
        <dbReference type="SAM" id="SignalP"/>
    </source>
</evidence>
<dbReference type="Proteomes" id="UP001310692">
    <property type="component" value="Unassembled WGS sequence"/>
</dbReference>
<reference evidence="6 7" key="1">
    <citation type="submission" date="2024-01" db="EMBL/GenBank/DDBJ databases">
        <title>Hyphobacterium bacterium isolated from marine sediment.</title>
        <authorList>
            <person name="Zhao S."/>
        </authorList>
    </citation>
    <scope>NUCLEOTIDE SEQUENCE [LARGE SCALE GENOMIC DNA]</scope>
    <source>
        <strain evidence="6 7">Y60-23</strain>
    </source>
</reference>
<evidence type="ECO:0000313" key="7">
    <source>
        <dbReference type="Proteomes" id="UP001310692"/>
    </source>
</evidence>
<evidence type="ECO:0000256" key="2">
    <source>
        <dbReference type="ARBA" id="ARBA00022452"/>
    </source>
</evidence>
<dbReference type="RefSeq" id="WP_330197258.1">
    <property type="nucleotide sequence ID" value="NZ_JAZDRO010000008.1"/>
</dbReference>
<dbReference type="InterPro" id="IPR039910">
    <property type="entry name" value="D15-like"/>
</dbReference>
<keyword evidence="2" id="KW-0812">Transmembrane</keyword>
<accession>A0ABU7M1L2</accession>
<feature type="chain" id="PRO_5045884191" evidence="4">
    <location>
        <begin position="24"/>
        <end position="584"/>
    </location>
</feature>
<keyword evidence="7" id="KW-1185">Reference proteome</keyword>
<evidence type="ECO:0000313" key="6">
    <source>
        <dbReference type="EMBL" id="MEE2567681.1"/>
    </source>
</evidence>